<dbReference type="AlphaFoldDB" id="A0A067U1B2"/>
<feature type="compositionally biased region" description="Acidic residues" evidence="1">
    <location>
        <begin position="435"/>
        <end position="446"/>
    </location>
</feature>
<sequence length="455" mass="53073">MAVNSVCFRQLLSVTDFLEFENVPYFVEASYIQPPLAKLLGVSEELGKRFLINNAHLIQVDFKVFDGAAQKNIHTSLVPVYCPTVFLTQFLESALYGGVFHIEYRRKSIRARQQALAFFNNPQDQLLLGVNIPPFQNPRRLSWFINYFLCCCDISDVKFEEDLEDSQNMQAFMVNLCAGNNWRNLTDLQGPYLSMECVILEWLHRQLDQDPTPPLLDCFRERLVQMTSQIFEQHLLPNFTVPYFSGDLQAEETWLLSIKFPPLDHNLQKQHPASEYTIPPYIINHNIKLHHDLIDHVVWATRITTSSRITAIMDKWAHQPPLDRVKSYTHFLEYHLLAYTTFFRSNVANQTGDSLTSFYNWRTPKYFAQWFLYAHPSTKVLVGLWTLRYLVRRVEPNWEPPKGFCSGAISFLEVDPTGELYSWLGGLTERNYWDDSDEEDTDEELEGSIQDQSVW</sequence>
<feature type="region of interest" description="Disordered" evidence="1">
    <location>
        <begin position="435"/>
        <end position="455"/>
    </location>
</feature>
<dbReference type="HOGENOM" id="CLU_601347_0_0_1"/>
<dbReference type="Proteomes" id="UP000027222">
    <property type="component" value="Unassembled WGS sequence"/>
</dbReference>
<reference evidence="3" key="1">
    <citation type="journal article" date="2014" name="Proc. Natl. Acad. Sci. U.S.A.">
        <title>Extensive sampling of basidiomycete genomes demonstrates inadequacy of the white-rot/brown-rot paradigm for wood decay fungi.</title>
        <authorList>
            <person name="Riley R."/>
            <person name="Salamov A.A."/>
            <person name="Brown D.W."/>
            <person name="Nagy L.G."/>
            <person name="Floudas D."/>
            <person name="Held B.W."/>
            <person name="Levasseur A."/>
            <person name="Lombard V."/>
            <person name="Morin E."/>
            <person name="Otillar R."/>
            <person name="Lindquist E.A."/>
            <person name="Sun H."/>
            <person name="LaButti K.M."/>
            <person name="Schmutz J."/>
            <person name="Jabbour D."/>
            <person name="Luo H."/>
            <person name="Baker S.E."/>
            <person name="Pisabarro A.G."/>
            <person name="Walton J.D."/>
            <person name="Blanchette R.A."/>
            <person name="Henrissat B."/>
            <person name="Martin F."/>
            <person name="Cullen D."/>
            <person name="Hibbett D.S."/>
            <person name="Grigoriev I.V."/>
        </authorList>
    </citation>
    <scope>NUCLEOTIDE SEQUENCE [LARGE SCALE GENOMIC DNA]</scope>
    <source>
        <strain evidence="3">CBS 339.88</strain>
    </source>
</reference>
<organism evidence="2 3">
    <name type="scientific">Galerina marginata (strain CBS 339.88)</name>
    <dbReference type="NCBI Taxonomy" id="685588"/>
    <lineage>
        <taxon>Eukaryota</taxon>
        <taxon>Fungi</taxon>
        <taxon>Dikarya</taxon>
        <taxon>Basidiomycota</taxon>
        <taxon>Agaricomycotina</taxon>
        <taxon>Agaricomycetes</taxon>
        <taxon>Agaricomycetidae</taxon>
        <taxon>Agaricales</taxon>
        <taxon>Agaricineae</taxon>
        <taxon>Strophariaceae</taxon>
        <taxon>Galerina</taxon>
    </lineage>
</organism>
<keyword evidence="3" id="KW-1185">Reference proteome</keyword>
<name>A0A067U1B2_GALM3</name>
<evidence type="ECO:0000313" key="3">
    <source>
        <dbReference type="Proteomes" id="UP000027222"/>
    </source>
</evidence>
<accession>A0A067U1B2</accession>
<dbReference type="EMBL" id="KL142367">
    <property type="protein sequence ID" value="KDR86064.1"/>
    <property type="molecule type" value="Genomic_DNA"/>
</dbReference>
<protein>
    <submittedName>
        <fullName evidence="2">Uncharacterized protein</fullName>
    </submittedName>
</protein>
<evidence type="ECO:0000256" key="1">
    <source>
        <dbReference type="SAM" id="MobiDB-lite"/>
    </source>
</evidence>
<evidence type="ECO:0000313" key="2">
    <source>
        <dbReference type="EMBL" id="KDR86064.1"/>
    </source>
</evidence>
<gene>
    <name evidence="2" type="ORF">GALMADRAFT_400658</name>
</gene>
<proteinExistence type="predicted"/>